<reference evidence="2 3" key="1">
    <citation type="submission" date="2019-02" db="EMBL/GenBank/DDBJ databases">
        <title>Draft genome sequences of novel Actinobacteria.</title>
        <authorList>
            <person name="Sahin N."/>
            <person name="Ay H."/>
            <person name="Saygin H."/>
        </authorList>
    </citation>
    <scope>NUCLEOTIDE SEQUENCE [LARGE SCALE GENOMIC DNA]</scope>
    <source>
        <strain evidence="2 3">KC201</strain>
    </source>
</reference>
<keyword evidence="3" id="KW-1185">Reference proteome</keyword>
<feature type="region of interest" description="Disordered" evidence="1">
    <location>
        <begin position="145"/>
        <end position="217"/>
    </location>
</feature>
<dbReference type="Proteomes" id="UP000295157">
    <property type="component" value="Unassembled WGS sequence"/>
</dbReference>
<sequence length="254" mass="28471">MDLDEVAGRLYALPPSEFTAARTAEARAAKDAGDVRLSREIAKLRKPTVSAWAVNRVAREHPGELGELLEVGERLRAAWQEQDAEALADLTRRRGEVTRTVGRLARQAGDLSAAASAEVDQTLDAAMVDADAAGQVRRGTLAKPLSYSGFAPAPVRRERPAARRRPAPDEEAARAEEREEAEARKAKERQEAENAHREWREALEAATKEHDERADKVASLERKLDEARRRLADSRQRLEVAQREERHARRRLER</sequence>
<dbReference type="AlphaFoldDB" id="A0A4R4NGC9"/>
<evidence type="ECO:0000313" key="3">
    <source>
        <dbReference type="Proteomes" id="UP000295157"/>
    </source>
</evidence>
<dbReference type="OrthoDB" id="3541690at2"/>
<evidence type="ECO:0000313" key="2">
    <source>
        <dbReference type="EMBL" id="TDC06590.1"/>
    </source>
</evidence>
<name>A0A4R4NGC9_9ACTN</name>
<protein>
    <submittedName>
        <fullName evidence="2">Uncharacterized protein</fullName>
    </submittedName>
</protein>
<proteinExistence type="predicted"/>
<feature type="region of interest" description="Disordered" evidence="1">
    <location>
        <begin position="229"/>
        <end position="254"/>
    </location>
</feature>
<gene>
    <name evidence="2" type="ORF">E1267_16050</name>
</gene>
<evidence type="ECO:0000256" key="1">
    <source>
        <dbReference type="SAM" id="MobiDB-lite"/>
    </source>
</evidence>
<organism evidence="2 3">
    <name type="scientific">Nonomuraea longispora</name>
    <dbReference type="NCBI Taxonomy" id="1848320"/>
    <lineage>
        <taxon>Bacteria</taxon>
        <taxon>Bacillati</taxon>
        <taxon>Actinomycetota</taxon>
        <taxon>Actinomycetes</taxon>
        <taxon>Streptosporangiales</taxon>
        <taxon>Streptosporangiaceae</taxon>
        <taxon>Nonomuraea</taxon>
    </lineage>
</organism>
<feature type="compositionally biased region" description="Basic and acidic residues" evidence="1">
    <location>
        <begin position="155"/>
        <end position="217"/>
    </location>
</feature>
<comment type="caution">
    <text evidence="2">The sequence shown here is derived from an EMBL/GenBank/DDBJ whole genome shotgun (WGS) entry which is preliminary data.</text>
</comment>
<dbReference type="RefSeq" id="WP_132333281.1">
    <property type="nucleotide sequence ID" value="NZ_SMJZ01000052.1"/>
</dbReference>
<accession>A0A4R4NGC9</accession>
<dbReference type="EMBL" id="SMJZ01000052">
    <property type="protein sequence ID" value="TDC06590.1"/>
    <property type="molecule type" value="Genomic_DNA"/>
</dbReference>